<proteinExistence type="inferred from homology"/>
<reference evidence="4" key="1">
    <citation type="journal article" date="2020" name="Stud. Mycol.">
        <title>101 Dothideomycetes genomes: a test case for predicting lifestyles and emergence of pathogens.</title>
        <authorList>
            <person name="Haridas S."/>
            <person name="Albert R."/>
            <person name="Binder M."/>
            <person name="Bloem J."/>
            <person name="Labutti K."/>
            <person name="Salamov A."/>
            <person name="Andreopoulos B."/>
            <person name="Baker S."/>
            <person name="Barry K."/>
            <person name="Bills G."/>
            <person name="Bluhm B."/>
            <person name="Cannon C."/>
            <person name="Castanera R."/>
            <person name="Culley D."/>
            <person name="Daum C."/>
            <person name="Ezra D."/>
            <person name="Gonzalez J."/>
            <person name="Henrissat B."/>
            <person name="Kuo A."/>
            <person name="Liang C."/>
            <person name="Lipzen A."/>
            <person name="Lutzoni F."/>
            <person name="Magnuson J."/>
            <person name="Mondo S."/>
            <person name="Nolan M."/>
            <person name="Ohm R."/>
            <person name="Pangilinan J."/>
            <person name="Park H.-J."/>
            <person name="Ramirez L."/>
            <person name="Alfaro M."/>
            <person name="Sun H."/>
            <person name="Tritt A."/>
            <person name="Yoshinaga Y."/>
            <person name="Zwiers L.-H."/>
            <person name="Turgeon B."/>
            <person name="Goodwin S."/>
            <person name="Spatafora J."/>
            <person name="Crous P."/>
            <person name="Grigoriev I."/>
        </authorList>
    </citation>
    <scope>NUCLEOTIDE SEQUENCE</scope>
    <source>
        <strain evidence="4">CBS 473.64</strain>
    </source>
</reference>
<dbReference type="Pfam" id="PF01370">
    <property type="entry name" value="Epimerase"/>
    <property type="match status" value="1"/>
</dbReference>
<gene>
    <name evidence="4" type="ORF">P280DRAFT_443953</name>
</gene>
<keyword evidence="1" id="KW-0560">Oxidoreductase</keyword>
<dbReference type="Proteomes" id="UP000799753">
    <property type="component" value="Unassembled WGS sequence"/>
</dbReference>
<evidence type="ECO:0000259" key="3">
    <source>
        <dbReference type="Pfam" id="PF01370"/>
    </source>
</evidence>
<dbReference type="OrthoDB" id="2735536at2759"/>
<keyword evidence="5" id="KW-1185">Reference proteome</keyword>
<dbReference type="FunFam" id="3.40.50.720:FF:000426">
    <property type="entry name" value="Aldehyde reductase 2"/>
    <property type="match status" value="1"/>
</dbReference>
<sequence length="345" mass="38113">MPTIVINPGATIFVTGVNGLIGSHVADQLLKKGYNVRGAVRDIVKSKWLSDYFNGKYQGVKFELVAVPDMAVEGCYDDVVKGTEGFVHVASPLNGEDPNIVIPTAVNAGLNALKASAKTPSIKRVVYTSSSIAATFASNGTEKVLDQTSYNEDGIAKGWKHPENEPDFMRGFYIYAALKTEAEKACWKWVEENKPGFVFNSILPNINHSKVLVPEEQGTPSTIAWGKLAFEGGERFQQISHMLQPQYFISTEDCALLHISALIYAEVGPERVFGFAAPWDFNQLLAVYRKEYPTRTFPDDVPGLVTDGTKPPRERAEEVLKWVKEGGEGWDSLEKSVKEMAEQFV</sequence>
<dbReference type="PANTHER" id="PTHR10366">
    <property type="entry name" value="NAD DEPENDENT EPIMERASE/DEHYDRATASE"/>
    <property type="match status" value="1"/>
</dbReference>
<dbReference type="InterPro" id="IPR001509">
    <property type="entry name" value="Epimerase_deHydtase"/>
</dbReference>
<dbReference type="PANTHER" id="PTHR10366:SF562">
    <property type="entry name" value="ALDEHYDE REDUCTASE II (AFU_ORTHOLOGUE AFUA_1G11360)"/>
    <property type="match status" value="1"/>
</dbReference>
<dbReference type="SUPFAM" id="SSF51735">
    <property type="entry name" value="NAD(P)-binding Rossmann-fold domains"/>
    <property type="match status" value="1"/>
</dbReference>
<comment type="similarity">
    <text evidence="2">Belongs to the NAD(P)-dependent epimerase/dehydratase family. Dihydroflavonol-4-reductase subfamily.</text>
</comment>
<protein>
    <submittedName>
        <fullName evidence="4">Dihydroflavonol-4-reductase</fullName>
    </submittedName>
</protein>
<dbReference type="InterPro" id="IPR036291">
    <property type="entry name" value="NAD(P)-bd_dom_sf"/>
</dbReference>
<evidence type="ECO:0000313" key="5">
    <source>
        <dbReference type="Proteomes" id="UP000799753"/>
    </source>
</evidence>
<dbReference type="InterPro" id="IPR050425">
    <property type="entry name" value="NAD(P)_dehydrat-like"/>
</dbReference>
<feature type="domain" description="NAD-dependent epimerase/dehydratase" evidence="3">
    <location>
        <begin position="12"/>
        <end position="193"/>
    </location>
</feature>
<dbReference type="EMBL" id="MU006778">
    <property type="protein sequence ID" value="KAF2644862.1"/>
    <property type="molecule type" value="Genomic_DNA"/>
</dbReference>
<evidence type="ECO:0000313" key="4">
    <source>
        <dbReference type="EMBL" id="KAF2644862.1"/>
    </source>
</evidence>
<evidence type="ECO:0000256" key="1">
    <source>
        <dbReference type="ARBA" id="ARBA00023002"/>
    </source>
</evidence>
<organism evidence="4 5">
    <name type="scientific">Massarina eburnea CBS 473.64</name>
    <dbReference type="NCBI Taxonomy" id="1395130"/>
    <lineage>
        <taxon>Eukaryota</taxon>
        <taxon>Fungi</taxon>
        <taxon>Dikarya</taxon>
        <taxon>Ascomycota</taxon>
        <taxon>Pezizomycotina</taxon>
        <taxon>Dothideomycetes</taxon>
        <taxon>Pleosporomycetidae</taxon>
        <taxon>Pleosporales</taxon>
        <taxon>Massarineae</taxon>
        <taxon>Massarinaceae</taxon>
        <taxon>Massarina</taxon>
    </lineage>
</organism>
<accession>A0A6A6SC74</accession>
<dbReference type="AlphaFoldDB" id="A0A6A6SC74"/>
<dbReference type="Gene3D" id="3.40.50.720">
    <property type="entry name" value="NAD(P)-binding Rossmann-like Domain"/>
    <property type="match status" value="1"/>
</dbReference>
<dbReference type="GO" id="GO:0016616">
    <property type="term" value="F:oxidoreductase activity, acting on the CH-OH group of donors, NAD or NADP as acceptor"/>
    <property type="evidence" value="ECO:0007669"/>
    <property type="project" value="TreeGrafter"/>
</dbReference>
<name>A0A6A6SC74_9PLEO</name>
<evidence type="ECO:0000256" key="2">
    <source>
        <dbReference type="ARBA" id="ARBA00023445"/>
    </source>
</evidence>